<dbReference type="RefSeq" id="XP_005837152.1">
    <property type="nucleotide sequence ID" value="XM_005837095.1"/>
</dbReference>
<evidence type="ECO:0000256" key="1">
    <source>
        <dbReference type="ARBA" id="ARBA00001947"/>
    </source>
</evidence>
<dbReference type="InterPro" id="IPR024079">
    <property type="entry name" value="MetalloPept_cat_dom_sf"/>
</dbReference>
<dbReference type="InterPro" id="IPR018497">
    <property type="entry name" value="Peptidase_M13_C"/>
</dbReference>
<comment type="cofactor">
    <cofactor evidence="1">
        <name>Zn(2+)</name>
        <dbReference type="ChEBI" id="CHEBI:29105"/>
    </cofactor>
</comment>
<sequence length="701" mass="79143">MLLVERYHSVEIRVERNRQRRVLIAKNAIFATLSIVLVASFALWDGRHGSTDRSLLAPVLERSDGYLGKLDPGIIANMNLSVDPCDNFYEYACGSWIASAKVPTDQSELLLSWDETQDRVDLEVRKLMEQQAPEDSPMESVNKWYKSCMDEESIEEAGASPLKIFLDEIDAVETEEQLHSIIARFINTGIFIFINWRVEPYVLDRGSYAIILDLPNFMLPSLSYYLDANEAGMREVLRTFLIDTAILAGYPRAEAENSAEESISIEQELAGWIAQENDAMPQAGPMAVNMSTLVERYPGIPWRAILTRLTDHCETVGFDCLQSVKRDADKFLFIDLSYLERLSFALHTRPARSWIPLLRHSLIHWAAPFLDSRFRNAEFQLRRGLTAGFLPQPRWKFCIQRTGEALPSMTDMMFVSKFFTPQDSKVGGEVIRRLKTSFIHRLQNANWLDDPTRRRALSKAESMALNIGAPNNYMFLRQPVSSSFFNNSLKAGSLNFLEKLSLVDVKVDRSLWKLPADTVNAWYDGAVNAIFIPAGIMQPPFFDRSKLAAQNFGGIGTVVGHEITHGFDTKGSLLNENGEPESWWTAETRKRFQERLSCIEELYDRFRIAGVPVDGINTAAENVADMGGVAVSLQAFREWHREKLKSEASQGMVQVFFLSYAQDPHAPKPFRVNAVVSQNPSFAESFRSSSSSSIPPSVISS</sequence>
<dbReference type="OMA" id="RDNQATI"/>
<dbReference type="Gene3D" id="3.40.390.10">
    <property type="entry name" value="Collagenase (Catalytic Domain)"/>
    <property type="match status" value="1"/>
</dbReference>
<evidence type="ECO:0000313" key="12">
    <source>
        <dbReference type="Proteomes" id="UP000011087"/>
    </source>
</evidence>
<dbReference type="CDD" id="cd08662">
    <property type="entry name" value="M13"/>
    <property type="match status" value="1"/>
</dbReference>
<dbReference type="InterPro" id="IPR000718">
    <property type="entry name" value="Peptidase_M13"/>
</dbReference>
<dbReference type="GO" id="GO:0005886">
    <property type="term" value="C:plasma membrane"/>
    <property type="evidence" value="ECO:0007669"/>
    <property type="project" value="TreeGrafter"/>
</dbReference>
<dbReference type="PaxDb" id="55529-EKX50172"/>
<dbReference type="PANTHER" id="PTHR11733:SF240">
    <property type="entry name" value="GH14155P-RELATED"/>
    <property type="match status" value="1"/>
</dbReference>
<evidence type="ECO:0000256" key="4">
    <source>
        <dbReference type="ARBA" id="ARBA00022801"/>
    </source>
</evidence>
<feature type="domain" description="Peptidase M13 C-terminal" evidence="8">
    <location>
        <begin position="520"/>
        <end position="693"/>
    </location>
</feature>
<keyword evidence="12" id="KW-1185">Reference proteome</keyword>
<feature type="domain" description="Peptidase M13 N-terminal" evidence="9">
    <location>
        <begin position="84"/>
        <end position="470"/>
    </location>
</feature>
<feature type="transmembrane region" description="Helical" evidence="7">
    <location>
        <begin position="23"/>
        <end position="44"/>
    </location>
</feature>
<dbReference type="InterPro" id="IPR042089">
    <property type="entry name" value="Peptidase_M13_dom_2"/>
</dbReference>
<keyword evidence="7" id="KW-1133">Transmembrane helix</keyword>
<dbReference type="OrthoDB" id="6475849at2759"/>
<dbReference type="Pfam" id="PF05649">
    <property type="entry name" value="Peptidase_M13_N"/>
    <property type="match status" value="1"/>
</dbReference>
<gene>
    <name evidence="10" type="ORF">GUITHDRAFT_103984</name>
</gene>
<keyword evidence="6" id="KW-0482">Metalloprotease</keyword>
<dbReference type="Proteomes" id="UP000011087">
    <property type="component" value="Unassembled WGS sequence"/>
</dbReference>
<evidence type="ECO:0000256" key="6">
    <source>
        <dbReference type="ARBA" id="ARBA00023049"/>
    </source>
</evidence>
<dbReference type="AlphaFoldDB" id="L1JNY2"/>
<evidence type="ECO:0000259" key="9">
    <source>
        <dbReference type="Pfam" id="PF05649"/>
    </source>
</evidence>
<protein>
    <recommendedName>
        <fullName evidence="13">Endothelin-converting enzyme 1</fullName>
    </recommendedName>
</protein>
<evidence type="ECO:0000256" key="7">
    <source>
        <dbReference type="SAM" id="Phobius"/>
    </source>
</evidence>
<keyword evidence="2" id="KW-0645">Protease</keyword>
<proteinExistence type="predicted"/>
<dbReference type="SUPFAM" id="SSF55486">
    <property type="entry name" value="Metalloproteases ('zincins'), catalytic domain"/>
    <property type="match status" value="1"/>
</dbReference>
<dbReference type="PANTHER" id="PTHR11733">
    <property type="entry name" value="ZINC METALLOPROTEASE FAMILY M13 NEPRILYSIN-RELATED"/>
    <property type="match status" value="1"/>
</dbReference>
<keyword evidence="5" id="KW-0862">Zinc</keyword>
<evidence type="ECO:0000313" key="10">
    <source>
        <dbReference type="EMBL" id="EKX50172.1"/>
    </source>
</evidence>
<evidence type="ECO:0008006" key="13">
    <source>
        <dbReference type="Google" id="ProtNLM"/>
    </source>
</evidence>
<evidence type="ECO:0000313" key="11">
    <source>
        <dbReference type="EnsemblProtists" id="EKX50172"/>
    </source>
</evidence>
<keyword evidence="4" id="KW-0378">Hydrolase</keyword>
<dbReference type="GeneID" id="17307061"/>
<evidence type="ECO:0000256" key="3">
    <source>
        <dbReference type="ARBA" id="ARBA00022723"/>
    </source>
</evidence>
<reference evidence="11" key="3">
    <citation type="submission" date="2015-06" db="UniProtKB">
        <authorList>
            <consortium name="EnsemblProtists"/>
        </authorList>
    </citation>
    <scope>IDENTIFICATION</scope>
</reference>
<dbReference type="KEGG" id="gtt:GUITHDRAFT_103984"/>
<dbReference type="GO" id="GO:0046872">
    <property type="term" value="F:metal ion binding"/>
    <property type="evidence" value="ECO:0007669"/>
    <property type="project" value="UniProtKB-KW"/>
</dbReference>
<dbReference type="Pfam" id="PF01431">
    <property type="entry name" value="Peptidase_M13"/>
    <property type="match status" value="1"/>
</dbReference>
<keyword evidence="7" id="KW-0472">Membrane</keyword>
<dbReference type="PRINTS" id="PR00786">
    <property type="entry name" value="NEPRILYSIN"/>
</dbReference>
<name>L1JNY2_GUITC</name>
<organism evidence="10">
    <name type="scientific">Guillardia theta (strain CCMP2712)</name>
    <name type="common">Cryptophyte</name>
    <dbReference type="NCBI Taxonomy" id="905079"/>
    <lineage>
        <taxon>Eukaryota</taxon>
        <taxon>Cryptophyceae</taxon>
        <taxon>Pyrenomonadales</taxon>
        <taxon>Geminigeraceae</taxon>
        <taxon>Guillardia</taxon>
    </lineage>
</organism>
<dbReference type="eggNOG" id="KOG3624">
    <property type="taxonomic scope" value="Eukaryota"/>
</dbReference>
<accession>L1JNY2</accession>
<reference evidence="10 12" key="1">
    <citation type="journal article" date="2012" name="Nature">
        <title>Algal genomes reveal evolutionary mosaicism and the fate of nucleomorphs.</title>
        <authorList>
            <consortium name="DOE Joint Genome Institute"/>
            <person name="Curtis B.A."/>
            <person name="Tanifuji G."/>
            <person name="Burki F."/>
            <person name="Gruber A."/>
            <person name="Irimia M."/>
            <person name="Maruyama S."/>
            <person name="Arias M.C."/>
            <person name="Ball S.G."/>
            <person name="Gile G.H."/>
            <person name="Hirakawa Y."/>
            <person name="Hopkins J.F."/>
            <person name="Kuo A."/>
            <person name="Rensing S.A."/>
            <person name="Schmutz J."/>
            <person name="Symeonidi A."/>
            <person name="Elias M."/>
            <person name="Eveleigh R.J."/>
            <person name="Herman E.K."/>
            <person name="Klute M.J."/>
            <person name="Nakayama T."/>
            <person name="Obornik M."/>
            <person name="Reyes-Prieto A."/>
            <person name="Armbrust E.V."/>
            <person name="Aves S.J."/>
            <person name="Beiko R.G."/>
            <person name="Coutinho P."/>
            <person name="Dacks J.B."/>
            <person name="Durnford D.G."/>
            <person name="Fast N.M."/>
            <person name="Green B.R."/>
            <person name="Grisdale C.J."/>
            <person name="Hempel F."/>
            <person name="Henrissat B."/>
            <person name="Hoppner M.P."/>
            <person name="Ishida K."/>
            <person name="Kim E."/>
            <person name="Koreny L."/>
            <person name="Kroth P.G."/>
            <person name="Liu Y."/>
            <person name="Malik S.B."/>
            <person name="Maier U.G."/>
            <person name="McRose D."/>
            <person name="Mock T."/>
            <person name="Neilson J.A."/>
            <person name="Onodera N.T."/>
            <person name="Poole A.M."/>
            <person name="Pritham E.J."/>
            <person name="Richards T.A."/>
            <person name="Rocap G."/>
            <person name="Roy S.W."/>
            <person name="Sarai C."/>
            <person name="Schaack S."/>
            <person name="Shirato S."/>
            <person name="Slamovits C.H."/>
            <person name="Spencer D.F."/>
            <person name="Suzuki S."/>
            <person name="Worden A.Z."/>
            <person name="Zauner S."/>
            <person name="Barry K."/>
            <person name="Bell C."/>
            <person name="Bharti A.K."/>
            <person name="Crow J.A."/>
            <person name="Grimwood J."/>
            <person name="Kramer R."/>
            <person name="Lindquist E."/>
            <person name="Lucas S."/>
            <person name="Salamov A."/>
            <person name="McFadden G.I."/>
            <person name="Lane C.E."/>
            <person name="Keeling P.J."/>
            <person name="Gray M.W."/>
            <person name="Grigoriev I.V."/>
            <person name="Archibald J.M."/>
        </authorList>
    </citation>
    <scope>NUCLEOTIDE SEQUENCE</scope>
    <source>
        <strain evidence="10 12">CCMP2712</strain>
    </source>
</reference>
<dbReference type="GO" id="GO:0004222">
    <property type="term" value="F:metalloendopeptidase activity"/>
    <property type="evidence" value="ECO:0007669"/>
    <property type="project" value="InterPro"/>
</dbReference>
<keyword evidence="7" id="KW-0812">Transmembrane</keyword>
<dbReference type="InterPro" id="IPR008753">
    <property type="entry name" value="Peptidase_M13_N"/>
</dbReference>
<dbReference type="EnsemblProtists" id="EKX50172">
    <property type="protein sequence ID" value="EKX50172"/>
    <property type="gene ID" value="GUITHDRAFT_103984"/>
</dbReference>
<keyword evidence="3" id="KW-0479">Metal-binding</keyword>
<dbReference type="PROSITE" id="PS51885">
    <property type="entry name" value="NEPRILYSIN"/>
    <property type="match status" value="1"/>
</dbReference>
<dbReference type="Gene3D" id="1.10.1380.10">
    <property type="entry name" value="Neutral endopeptidase , domain2"/>
    <property type="match status" value="1"/>
</dbReference>
<dbReference type="GO" id="GO:0016485">
    <property type="term" value="P:protein processing"/>
    <property type="evidence" value="ECO:0007669"/>
    <property type="project" value="TreeGrafter"/>
</dbReference>
<dbReference type="EMBL" id="JH992979">
    <property type="protein sequence ID" value="EKX50172.1"/>
    <property type="molecule type" value="Genomic_DNA"/>
</dbReference>
<reference evidence="12" key="2">
    <citation type="submission" date="2012-11" db="EMBL/GenBank/DDBJ databases">
        <authorList>
            <person name="Kuo A."/>
            <person name="Curtis B.A."/>
            <person name="Tanifuji G."/>
            <person name="Burki F."/>
            <person name="Gruber A."/>
            <person name="Irimia M."/>
            <person name="Maruyama S."/>
            <person name="Arias M.C."/>
            <person name="Ball S.G."/>
            <person name="Gile G.H."/>
            <person name="Hirakawa Y."/>
            <person name="Hopkins J.F."/>
            <person name="Rensing S.A."/>
            <person name="Schmutz J."/>
            <person name="Symeonidi A."/>
            <person name="Elias M."/>
            <person name="Eveleigh R.J."/>
            <person name="Herman E.K."/>
            <person name="Klute M.J."/>
            <person name="Nakayama T."/>
            <person name="Obornik M."/>
            <person name="Reyes-Prieto A."/>
            <person name="Armbrust E.V."/>
            <person name="Aves S.J."/>
            <person name="Beiko R.G."/>
            <person name="Coutinho P."/>
            <person name="Dacks J.B."/>
            <person name="Durnford D.G."/>
            <person name="Fast N.M."/>
            <person name="Green B.R."/>
            <person name="Grisdale C."/>
            <person name="Hempe F."/>
            <person name="Henrissat B."/>
            <person name="Hoppner M.P."/>
            <person name="Ishida K.-I."/>
            <person name="Kim E."/>
            <person name="Koreny L."/>
            <person name="Kroth P.G."/>
            <person name="Liu Y."/>
            <person name="Malik S.-B."/>
            <person name="Maier U.G."/>
            <person name="McRose D."/>
            <person name="Mock T."/>
            <person name="Neilson J.A."/>
            <person name="Onodera N.T."/>
            <person name="Poole A.M."/>
            <person name="Pritham E.J."/>
            <person name="Richards T.A."/>
            <person name="Rocap G."/>
            <person name="Roy S.W."/>
            <person name="Sarai C."/>
            <person name="Schaack S."/>
            <person name="Shirato S."/>
            <person name="Slamovits C.H."/>
            <person name="Spencer D.F."/>
            <person name="Suzuki S."/>
            <person name="Worden A.Z."/>
            <person name="Zauner S."/>
            <person name="Barry K."/>
            <person name="Bell C."/>
            <person name="Bharti A.K."/>
            <person name="Crow J.A."/>
            <person name="Grimwood J."/>
            <person name="Kramer R."/>
            <person name="Lindquist E."/>
            <person name="Lucas S."/>
            <person name="Salamov A."/>
            <person name="McFadden G.I."/>
            <person name="Lane C.E."/>
            <person name="Keeling P.J."/>
            <person name="Gray M.W."/>
            <person name="Grigoriev I.V."/>
            <person name="Archibald J.M."/>
        </authorList>
    </citation>
    <scope>NUCLEOTIDE SEQUENCE</scope>
    <source>
        <strain evidence="12">CCMP2712</strain>
    </source>
</reference>
<evidence type="ECO:0000256" key="5">
    <source>
        <dbReference type="ARBA" id="ARBA00022833"/>
    </source>
</evidence>
<evidence type="ECO:0000256" key="2">
    <source>
        <dbReference type="ARBA" id="ARBA00022670"/>
    </source>
</evidence>
<evidence type="ECO:0000259" key="8">
    <source>
        <dbReference type="Pfam" id="PF01431"/>
    </source>
</evidence>
<dbReference type="HOGENOM" id="CLU_006187_8_0_1"/>